<evidence type="ECO:0000313" key="3">
    <source>
        <dbReference type="EMBL" id="AUX43979.1"/>
    </source>
</evidence>
<dbReference type="AlphaFoldDB" id="A0A2L0EXK8"/>
<reference evidence="3 4" key="1">
    <citation type="submission" date="2015-09" db="EMBL/GenBank/DDBJ databases">
        <title>Sorangium comparison.</title>
        <authorList>
            <person name="Zaburannyi N."/>
            <person name="Bunk B."/>
            <person name="Overmann J."/>
            <person name="Mueller R."/>
        </authorList>
    </citation>
    <scope>NUCLEOTIDE SEQUENCE [LARGE SCALE GENOMIC DNA]</scope>
    <source>
        <strain evidence="3 4">So ce26</strain>
    </source>
</reference>
<evidence type="ECO:0000313" key="4">
    <source>
        <dbReference type="Proteomes" id="UP000238348"/>
    </source>
</evidence>
<feature type="transmembrane region" description="Helical" evidence="1">
    <location>
        <begin position="274"/>
        <end position="299"/>
    </location>
</feature>
<gene>
    <name evidence="3" type="ORF">SOCE26_054360</name>
</gene>
<keyword evidence="1" id="KW-0812">Transmembrane</keyword>
<keyword evidence="1" id="KW-0472">Membrane</keyword>
<feature type="chain" id="PRO_5014636339" description="PEGA domain-containing protein" evidence="2">
    <location>
        <begin position="29"/>
        <end position="318"/>
    </location>
</feature>
<sequence>MRASILLVHPRQAAALALVLASAFPVQAAAADPPPRSREVQELIEEAEKAAKRLDLARARELWARINELEPSTMAVCQLGVFDLRLGRLEEAAAELSTCVAQMPAPTNDIERRRYEVRRADLAAVRQRVAELHVSAPPGTARLLVDGREVSASGPVFVAPGQHEVTATGKQGQVARALVKVTAGQSRRVALAFAAPKATSAPARARNPWTIGIGAAASAALLGAGVGLHLAGDAAESETAAKVSRLSDGSLLPSSAQFRKTYDEAHAANTRASLFHGFGSAALVAGAALGAATVVYVVWPRKAEIRTRGAGAEVKLVW</sequence>
<dbReference type="OrthoDB" id="5510774at2"/>
<dbReference type="RefSeq" id="WP_104982569.1">
    <property type="nucleotide sequence ID" value="NZ_CP012673.1"/>
</dbReference>
<keyword evidence="2" id="KW-0732">Signal</keyword>
<evidence type="ECO:0000256" key="2">
    <source>
        <dbReference type="SAM" id="SignalP"/>
    </source>
</evidence>
<dbReference type="EMBL" id="CP012673">
    <property type="protein sequence ID" value="AUX43979.1"/>
    <property type="molecule type" value="Genomic_DNA"/>
</dbReference>
<accession>A0A2L0EXK8</accession>
<evidence type="ECO:0000256" key="1">
    <source>
        <dbReference type="SAM" id="Phobius"/>
    </source>
</evidence>
<dbReference type="Proteomes" id="UP000238348">
    <property type="component" value="Chromosome"/>
</dbReference>
<proteinExistence type="predicted"/>
<protein>
    <recommendedName>
        <fullName evidence="5">PEGA domain-containing protein</fullName>
    </recommendedName>
</protein>
<organism evidence="3 4">
    <name type="scientific">Sorangium cellulosum</name>
    <name type="common">Polyangium cellulosum</name>
    <dbReference type="NCBI Taxonomy" id="56"/>
    <lineage>
        <taxon>Bacteria</taxon>
        <taxon>Pseudomonadati</taxon>
        <taxon>Myxococcota</taxon>
        <taxon>Polyangia</taxon>
        <taxon>Polyangiales</taxon>
        <taxon>Polyangiaceae</taxon>
        <taxon>Sorangium</taxon>
    </lineage>
</organism>
<feature type="signal peptide" evidence="2">
    <location>
        <begin position="1"/>
        <end position="28"/>
    </location>
</feature>
<evidence type="ECO:0008006" key="5">
    <source>
        <dbReference type="Google" id="ProtNLM"/>
    </source>
</evidence>
<name>A0A2L0EXK8_SORCE</name>
<keyword evidence="1" id="KW-1133">Transmembrane helix</keyword>